<protein>
    <submittedName>
        <fullName evidence="2">FkbM family methyltransferase</fullName>
    </submittedName>
</protein>
<dbReference type="STRING" id="476157.GCA_001663155_00499"/>
<evidence type="ECO:0000259" key="1">
    <source>
        <dbReference type="Pfam" id="PF05050"/>
    </source>
</evidence>
<reference evidence="2 3" key="1">
    <citation type="submission" date="2019-07" db="EMBL/GenBank/DDBJ databases">
        <title>Genomic Encyclopedia of Archaeal and Bacterial Type Strains, Phase II (KMG-II): from individual species to whole genera.</title>
        <authorList>
            <person name="Goeker M."/>
        </authorList>
    </citation>
    <scope>NUCLEOTIDE SEQUENCE [LARGE SCALE GENOMIC DNA]</scope>
    <source>
        <strain evidence="2 3">ATCC BAA-2084</strain>
    </source>
</reference>
<comment type="caution">
    <text evidence="2">The sequence shown here is derived from an EMBL/GenBank/DDBJ whole genome shotgun (WGS) entry which is preliminary data.</text>
</comment>
<dbReference type="NCBIfam" id="TIGR01444">
    <property type="entry name" value="fkbM_fam"/>
    <property type="match status" value="1"/>
</dbReference>
<dbReference type="Pfam" id="PF05050">
    <property type="entry name" value="Methyltransf_21"/>
    <property type="match status" value="1"/>
</dbReference>
<evidence type="ECO:0000313" key="3">
    <source>
        <dbReference type="Proteomes" id="UP000320547"/>
    </source>
</evidence>
<organism evidence="2 3">
    <name type="scientific">Altererythrobacter ishigakiensis</name>
    <dbReference type="NCBI Taxonomy" id="476157"/>
    <lineage>
        <taxon>Bacteria</taxon>
        <taxon>Pseudomonadati</taxon>
        <taxon>Pseudomonadota</taxon>
        <taxon>Alphaproteobacteria</taxon>
        <taxon>Sphingomonadales</taxon>
        <taxon>Erythrobacteraceae</taxon>
        <taxon>Altererythrobacter</taxon>
    </lineage>
</organism>
<dbReference type="PANTHER" id="PTHR34203:SF15">
    <property type="entry name" value="SLL1173 PROTEIN"/>
    <property type="match status" value="1"/>
</dbReference>
<proteinExistence type="predicted"/>
<dbReference type="Proteomes" id="UP000320547">
    <property type="component" value="Unassembled WGS sequence"/>
</dbReference>
<dbReference type="InterPro" id="IPR052514">
    <property type="entry name" value="SAM-dependent_MTase"/>
</dbReference>
<dbReference type="EMBL" id="VLLK01000001">
    <property type="protein sequence ID" value="TWJ08629.1"/>
    <property type="molecule type" value="Genomic_DNA"/>
</dbReference>
<keyword evidence="2" id="KW-0808">Transferase</keyword>
<dbReference type="Gene3D" id="3.40.50.150">
    <property type="entry name" value="Vaccinia Virus protein VP39"/>
    <property type="match status" value="1"/>
</dbReference>
<dbReference type="SUPFAM" id="SSF53335">
    <property type="entry name" value="S-adenosyl-L-methionine-dependent methyltransferases"/>
    <property type="match status" value="1"/>
</dbReference>
<accession>A0A562USP6</accession>
<dbReference type="GO" id="GO:0008168">
    <property type="term" value="F:methyltransferase activity"/>
    <property type="evidence" value="ECO:0007669"/>
    <property type="project" value="UniProtKB-KW"/>
</dbReference>
<dbReference type="InterPro" id="IPR006342">
    <property type="entry name" value="FkbM_mtfrase"/>
</dbReference>
<keyword evidence="3" id="KW-1185">Reference proteome</keyword>
<dbReference type="InterPro" id="IPR029063">
    <property type="entry name" value="SAM-dependent_MTases_sf"/>
</dbReference>
<keyword evidence="2" id="KW-0489">Methyltransferase</keyword>
<feature type="domain" description="Methyltransferase FkbM" evidence="1">
    <location>
        <begin position="52"/>
        <end position="206"/>
    </location>
</feature>
<evidence type="ECO:0000313" key="2">
    <source>
        <dbReference type="EMBL" id="TWJ08629.1"/>
    </source>
</evidence>
<dbReference type="GO" id="GO:0032259">
    <property type="term" value="P:methylation"/>
    <property type="evidence" value="ECO:0007669"/>
    <property type="project" value="UniProtKB-KW"/>
</dbReference>
<dbReference type="AlphaFoldDB" id="A0A562USP6"/>
<name>A0A562USP6_9SPHN</name>
<sequence length="270" mass="30363">MTRRSLHLLSRLLYTLAPITWAKISDALRSPNQERERLFLNAIIKPGDVAIDVGAHNGLYTRALERAGAQVLAFEPFPEVGLVIERTTGRSVEWRQKAISNRGGEAEIRVPISNNRPVYGYASMAPENFFGPDFVVHNVPVSTIDNEIRERCSFIKIDVEGHELDVLRGTLGTIDAYAPAFLIESEARHAKRAPLSVFEFFAEIGYEGFFILGNNLKSVSEFKIEDHQNPDAIDLEGSEKDRNYINNFFFFPSRSKLPGQLAAELARRAK</sequence>
<gene>
    <name evidence="2" type="ORF">JN10_0244</name>
</gene>
<dbReference type="PANTHER" id="PTHR34203">
    <property type="entry name" value="METHYLTRANSFERASE, FKBM FAMILY PROTEIN"/>
    <property type="match status" value="1"/>
</dbReference>